<protein>
    <submittedName>
        <fullName evidence="1">Uncharacterized protein</fullName>
    </submittedName>
</protein>
<dbReference type="Proteomes" id="UP000010119">
    <property type="component" value="Unassembled WGS sequence"/>
</dbReference>
<name>D7V0H8_LISGR</name>
<keyword evidence="2" id="KW-1185">Reference proteome</keyword>
<dbReference type="STRING" id="525367.HMPREF0556_11756"/>
<evidence type="ECO:0000313" key="1">
    <source>
        <dbReference type="EMBL" id="EFI83071.1"/>
    </source>
</evidence>
<accession>D7V0H8</accession>
<gene>
    <name evidence="1" type="ORF">HMPREF0556_11756</name>
</gene>
<evidence type="ECO:0000313" key="2">
    <source>
        <dbReference type="Proteomes" id="UP000010119"/>
    </source>
</evidence>
<dbReference type="AlphaFoldDB" id="D7V0H8"/>
<proteinExistence type="predicted"/>
<reference evidence="1" key="1">
    <citation type="submission" date="2010-06" db="EMBL/GenBank/DDBJ databases">
        <authorList>
            <person name="Muzny D."/>
            <person name="Qin X."/>
            <person name="Buhay C."/>
            <person name="Dugan-Rocha S."/>
            <person name="Ding Y."/>
            <person name="Chen G."/>
            <person name="Hawes A."/>
            <person name="Holder M."/>
            <person name="Jhangiani S."/>
            <person name="Johnson A."/>
            <person name="Khan Z."/>
            <person name="Li Z."/>
            <person name="Liu W."/>
            <person name="Liu X."/>
            <person name="Perez L."/>
            <person name="Shen H."/>
            <person name="Wang Q."/>
            <person name="Watt J."/>
            <person name="Xi L."/>
            <person name="Xin Y."/>
            <person name="Zhou J."/>
            <person name="Deng J."/>
            <person name="Jiang H."/>
            <person name="Liu Y."/>
            <person name="Qu J."/>
            <person name="Song X.-Z."/>
            <person name="Zhang L."/>
            <person name="Villasana D."/>
            <person name="Johnson A."/>
            <person name="Liu J."/>
            <person name="Liyanage D."/>
            <person name="Lorensuhewa L."/>
            <person name="Robinson T."/>
            <person name="Song A."/>
            <person name="Song B.-B."/>
            <person name="Dinh H."/>
            <person name="Thornton R."/>
            <person name="Coyle M."/>
            <person name="Francisco L."/>
            <person name="Jackson L."/>
            <person name="Javaid M."/>
            <person name="Korchina V."/>
            <person name="Kovar C."/>
            <person name="Mata R."/>
            <person name="Mathew T."/>
            <person name="Ngo R."/>
            <person name="Nguyen L."/>
            <person name="Nguyen N."/>
            <person name="Okwuonu G."/>
            <person name="Ongeri F."/>
            <person name="Pham C."/>
            <person name="Simmons D."/>
            <person name="Wilczek-Boney K."/>
            <person name="Hale W."/>
            <person name="Jakkamsetti A."/>
            <person name="Pham P."/>
            <person name="Ruth R."/>
            <person name="San Lucas F."/>
            <person name="Warren J."/>
            <person name="Zhang J."/>
            <person name="Zhao Z."/>
            <person name="Zhou C."/>
            <person name="Zhu D."/>
            <person name="Lee S."/>
            <person name="Bess C."/>
            <person name="Blankenburg K."/>
            <person name="Forbes L."/>
            <person name="Fu Q."/>
            <person name="Gubbala S."/>
            <person name="Hirani K."/>
            <person name="Jayaseelan J.C."/>
            <person name="Lara F."/>
            <person name="Munidasa M."/>
            <person name="Palculict T."/>
            <person name="Patil S."/>
            <person name="Pu L.-L."/>
            <person name="Saada N."/>
            <person name="Tang L."/>
            <person name="Weissenberger G."/>
            <person name="Zhu Y."/>
            <person name="Hemphill L."/>
            <person name="Shang Y."/>
            <person name="Youmans B."/>
            <person name="Ayvaz T."/>
            <person name="Ross M."/>
            <person name="Santibanez J."/>
            <person name="Aqrawi P."/>
            <person name="Gross S."/>
            <person name="Joshi V."/>
            <person name="Fowler G."/>
            <person name="Nazareth L."/>
            <person name="Reid J."/>
            <person name="Worley K."/>
            <person name="Petrosino J."/>
            <person name="Highlander S."/>
            <person name="Gibbs R."/>
        </authorList>
    </citation>
    <scope>NUCLEOTIDE SEQUENCE [LARGE SCALE GENOMIC DNA]</scope>
    <source>
        <strain evidence="1">DSM 20601</strain>
    </source>
</reference>
<dbReference type="HOGENOM" id="CLU_3235566_0_0_9"/>
<organism evidence="1 2">
    <name type="scientific">Listeria grayi DSM 20601</name>
    <dbReference type="NCBI Taxonomy" id="525367"/>
    <lineage>
        <taxon>Bacteria</taxon>
        <taxon>Bacillati</taxon>
        <taxon>Bacillota</taxon>
        <taxon>Bacilli</taxon>
        <taxon>Bacillales</taxon>
        <taxon>Listeriaceae</taxon>
        <taxon>Listeria</taxon>
    </lineage>
</organism>
<dbReference type="EMBL" id="ACCR02000005">
    <property type="protein sequence ID" value="EFI83071.1"/>
    <property type="molecule type" value="Genomic_DNA"/>
</dbReference>
<sequence length="43" mass="4671">MIGAGCVVLVLDVMGVIPMLVIHKKAISFKYMSNDTAFPIFSL</sequence>
<comment type="caution">
    <text evidence="1">The sequence shown here is derived from an EMBL/GenBank/DDBJ whole genome shotgun (WGS) entry which is preliminary data.</text>
</comment>